<gene>
    <name evidence="11" type="ORF">CS076_05970</name>
    <name evidence="10" type="ORF">CS078_23580</name>
</gene>
<comment type="caution">
    <text evidence="11">The sequence shown here is derived from an EMBL/GenBank/DDBJ whole genome shotgun (WGS) entry which is preliminary data.</text>
</comment>
<dbReference type="RefSeq" id="WP_121731520.1">
    <property type="nucleotide sequence ID" value="NZ_PEGA01000004.1"/>
</dbReference>
<keyword evidence="2" id="KW-1003">Cell membrane</keyword>
<evidence type="ECO:0000256" key="7">
    <source>
        <dbReference type="SAM" id="Phobius"/>
    </source>
</evidence>
<evidence type="ECO:0000256" key="6">
    <source>
        <dbReference type="SAM" id="Coils"/>
    </source>
</evidence>
<dbReference type="InterPro" id="IPR003856">
    <property type="entry name" value="LPS_length_determ_N"/>
</dbReference>
<proteinExistence type="predicted"/>
<evidence type="ECO:0000256" key="2">
    <source>
        <dbReference type="ARBA" id="ARBA00022475"/>
    </source>
</evidence>
<sequence>MNFPAKIRPDAEHHEIDIAETLRILWKQRGIILLFAALSTSVAVAYVLLAQPQYKVQSYIRPVASADLDTLNETGLYTIKPEEALRRVGASMESYDVRLKFFKSNPQLLAPLQAPGQTIEEVFDKFNLKAFTLDQIDPKKTANLSEAIQLGVEYPSGVDGVAIANNFTDYVVKREKEKVEADLKTLITNRTEQVERKLLSKKAAYDAEKDSKIADLLEKDQLKKETLQDELKALRQQLQSRRQNRIKQLDEAITIAKKLGIVTPTTPSALGDAGETRQGNMIRTEVSNQQIPLYFMGQSALEAERATLVSRNSDDFTEPRVDEIQKELNLLANNRQVALLRQRSNEELFLKGLGEIREELAHLKNLHINFDQFNLVGIDKIASPPESPIKPKKALIVGMGALLGFLMGILVAVVRGITHPKIVRQE</sequence>
<accession>A0A3L8D088</accession>
<keyword evidence="4 7" id="KW-1133">Transmembrane helix</keyword>
<feature type="domain" description="Tyrosine-protein kinase G-rich" evidence="9">
    <location>
        <begin position="378"/>
        <end position="415"/>
    </location>
</feature>
<dbReference type="AlphaFoldDB" id="A0A3L8D088"/>
<reference evidence="12 13" key="1">
    <citation type="journal article" date="2018" name="Front. Microbiol.">
        <title>Discovery of Phloeophagus Beetles as a Source of Pseudomonas Strains That Produce Potentially New Bioactive Substances and Description of Pseudomonas bohemica sp. nov.</title>
        <authorList>
            <person name="Saati-Santamaria Z."/>
            <person name="Lopez-Mondejar R."/>
            <person name="Jimenez-Gomez A."/>
            <person name="Diez-Mendez A."/>
            <person name="Vetrovsky T."/>
            <person name="Igual J.M."/>
            <person name="Velazquez E."/>
            <person name="Kolarik M."/>
            <person name="Rivas R."/>
            <person name="Garcia-Fraile P."/>
        </authorList>
    </citation>
    <scope>NUCLEOTIDE SEQUENCE [LARGE SCALE GENOMIC DNA]</scope>
    <source>
        <strain evidence="11 13">A2-NA12</strain>
        <strain evidence="10 12">A2-NA13</strain>
    </source>
</reference>
<dbReference type="EMBL" id="PEGA01000004">
    <property type="protein sequence ID" value="RLU13626.1"/>
    <property type="molecule type" value="Genomic_DNA"/>
</dbReference>
<keyword evidence="12" id="KW-1185">Reference proteome</keyword>
<dbReference type="PANTHER" id="PTHR32309:SF13">
    <property type="entry name" value="FERRIC ENTEROBACTIN TRANSPORT PROTEIN FEPE"/>
    <property type="match status" value="1"/>
</dbReference>
<dbReference type="GO" id="GO:0004713">
    <property type="term" value="F:protein tyrosine kinase activity"/>
    <property type="evidence" value="ECO:0007669"/>
    <property type="project" value="TreeGrafter"/>
</dbReference>
<evidence type="ECO:0000259" key="9">
    <source>
        <dbReference type="Pfam" id="PF13807"/>
    </source>
</evidence>
<dbReference type="Proteomes" id="UP000282140">
    <property type="component" value="Unassembled WGS sequence"/>
</dbReference>
<keyword evidence="5 7" id="KW-0472">Membrane</keyword>
<dbReference type="PANTHER" id="PTHR32309">
    <property type="entry name" value="TYROSINE-PROTEIN KINASE"/>
    <property type="match status" value="1"/>
</dbReference>
<keyword evidence="3 7" id="KW-0812">Transmembrane</keyword>
<evidence type="ECO:0000313" key="10">
    <source>
        <dbReference type="EMBL" id="RLU05630.1"/>
    </source>
</evidence>
<keyword evidence="6" id="KW-0175">Coiled coil</keyword>
<name>A0A3L8D088_9PSED</name>
<dbReference type="InterPro" id="IPR050445">
    <property type="entry name" value="Bact_polysacc_biosynth/exp"/>
</dbReference>
<feature type="transmembrane region" description="Helical" evidence="7">
    <location>
        <begin position="31"/>
        <end position="49"/>
    </location>
</feature>
<dbReference type="Pfam" id="PF13807">
    <property type="entry name" value="GNVR"/>
    <property type="match status" value="1"/>
</dbReference>
<dbReference type="Pfam" id="PF02706">
    <property type="entry name" value="Wzz"/>
    <property type="match status" value="1"/>
</dbReference>
<evidence type="ECO:0000256" key="3">
    <source>
        <dbReference type="ARBA" id="ARBA00022692"/>
    </source>
</evidence>
<dbReference type="Gene3D" id="3.30.1890.10">
    <property type="entry name" value="FepE-like"/>
    <property type="match status" value="2"/>
</dbReference>
<organism evidence="11 13">
    <name type="scientific">Pseudomonas prosekii</name>
    <dbReference type="NCBI Taxonomy" id="1148509"/>
    <lineage>
        <taxon>Bacteria</taxon>
        <taxon>Pseudomonadati</taxon>
        <taxon>Pseudomonadota</taxon>
        <taxon>Gammaproteobacteria</taxon>
        <taxon>Pseudomonadales</taxon>
        <taxon>Pseudomonadaceae</taxon>
        <taxon>Pseudomonas</taxon>
    </lineage>
</organism>
<dbReference type="Proteomes" id="UP000282672">
    <property type="component" value="Unassembled WGS sequence"/>
</dbReference>
<evidence type="ECO:0000259" key="8">
    <source>
        <dbReference type="Pfam" id="PF02706"/>
    </source>
</evidence>
<dbReference type="GO" id="GO:0005886">
    <property type="term" value="C:plasma membrane"/>
    <property type="evidence" value="ECO:0007669"/>
    <property type="project" value="UniProtKB-SubCell"/>
</dbReference>
<evidence type="ECO:0000256" key="5">
    <source>
        <dbReference type="ARBA" id="ARBA00023136"/>
    </source>
</evidence>
<feature type="domain" description="Polysaccharide chain length determinant N-terminal" evidence="8">
    <location>
        <begin position="15"/>
        <end position="67"/>
    </location>
</feature>
<comment type="subcellular location">
    <subcellularLocation>
        <location evidence="1">Cell membrane</location>
        <topology evidence="1">Multi-pass membrane protein</topology>
    </subcellularLocation>
</comment>
<evidence type="ECO:0000313" key="12">
    <source>
        <dbReference type="Proteomes" id="UP000282140"/>
    </source>
</evidence>
<evidence type="ECO:0000313" key="13">
    <source>
        <dbReference type="Proteomes" id="UP000282672"/>
    </source>
</evidence>
<dbReference type="SUPFAM" id="SSF160355">
    <property type="entry name" value="Bacterial polysaccharide co-polymerase-like"/>
    <property type="match status" value="2"/>
</dbReference>
<dbReference type="InterPro" id="IPR032807">
    <property type="entry name" value="GNVR"/>
</dbReference>
<evidence type="ECO:0000313" key="11">
    <source>
        <dbReference type="EMBL" id="RLU13626.1"/>
    </source>
</evidence>
<feature type="coiled-coil region" evidence="6">
    <location>
        <begin position="217"/>
        <end position="244"/>
    </location>
</feature>
<feature type="transmembrane region" description="Helical" evidence="7">
    <location>
        <begin position="394"/>
        <end position="414"/>
    </location>
</feature>
<evidence type="ECO:0000256" key="4">
    <source>
        <dbReference type="ARBA" id="ARBA00022989"/>
    </source>
</evidence>
<protein>
    <submittedName>
        <fullName evidence="11">Chain-length determining protein</fullName>
    </submittedName>
</protein>
<evidence type="ECO:0000256" key="1">
    <source>
        <dbReference type="ARBA" id="ARBA00004651"/>
    </source>
</evidence>
<dbReference type="EMBL" id="PEGB01000019">
    <property type="protein sequence ID" value="RLU05630.1"/>
    <property type="molecule type" value="Genomic_DNA"/>
</dbReference>